<protein>
    <recommendedName>
        <fullName evidence="1">DNA-directed DNA polymerase</fullName>
        <ecNumber evidence="1">2.7.7.7</ecNumber>
    </recommendedName>
</protein>
<evidence type="ECO:0000256" key="1">
    <source>
        <dbReference type="ARBA" id="ARBA00012417"/>
    </source>
</evidence>
<dbReference type="PANTHER" id="PTHR11669">
    <property type="entry name" value="REPLICATION FACTOR C / DNA POLYMERASE III GAMMA-TAU SUBUNIT"/>
    <property type="match status" value="1"/>
</dbReference>
<keyword evidence="4" id="KW-0548">Nucleotidyltransferase</keyword>
<dbReference type="GO" id="GO:0008408">
    <property type="term" value="F:3'-5' exonuclease activity"/>
    <property type="evidence" value="ECO:0007669"/>
    <property type="project" value="InterPro"/>
</dbReference>
<comment type="caution">
    <text evidence="4">The sequence shown here is derived from an EMBL/GenBank/DDBJ whole genome shotgun (WGS) entry which is preliminary data.</text>
</comment>
<dbReference type="GO" id="GO:0009360">
    <property type="term" value="C:DNA polymerase III complex"/>
    <property type="evidence" value="ECO:0007669"/>
    <property type="project" value="TreeGrafter"/>
</dbReference>
<keyword evidence="5" id="KW-1185">Reference proteome</keyword>
<dbReference type="PANTHER" id="PTHR11669:SF8">
    <property type="entry name" value="DNA POLYMERASE III SUBUNIT DELTA"/>
    <property type="match status" value="1"/>
</dbReference>
<dbReference type="Proteomes" id="UP000601768">
    <property type="component" value="Unassembled WGS sequence"/>
</dbReference>
<reference evidence="4" key="1">
    <citation type="journal article" date="2018" name="Int. J. Syst. Evol. Microbiol.">
        <title>Neptunicella marina gen. nov., sp. nov., isolated from surface seawater.</title>
        <authorList>
            <person name="Liu X."/>
            <person name="Lai Q."/>
            <person name="Du Y."/>
            <person name="Zhang X."/>
            <person name="Liu Z."/>
            <person name="Sun F."/>
            <person name="Shao Z."/>
        </authorList>
    </citation>
    <scope>NUCLEOTIDE SEQUENCE</scope>
    <source>
        <strain evidence="4">S27-2</strain>
    </source>
</reference>
<dbReference type="Gene3D" id="3.40.50.300">
    <property type="entry name" value="P-loop containing nucleotide triphosphate hydrolases"/>
    <property type="match status" value="1"/>
</dbReference>
<dbReference type="GO" id="GO:0003887">
    <property type="term" value="F:DNA-directed DNA polymerase activity"/>
    <property type="evidence" value="ECO:0007669"/>
    <property type="project" value="UniProtKB-KW"/>
</dbReference>
<dbReference type="Pfam" id="PF13177">
    <property type="entry name" value="DNA_pol3_delta2"/>
    <property type="match status" value="1"/>
</dbReference>
<dbReference type="InterPro" id="IPR004622">
    <property type="entry name" value="DNA_pol_HolB"/>
</dbReference>
<evidence type="ECO:0000256" key="2">
    <source>
        <dbReference type="ARBA" id="ARBA00022932"/>
    </source>
</evidence>
<proteinExistence type="predicted"/>
<accession>A0A8J6M8M6</accession>
<comment type="catalytic activity">
    <reaction evidence="3">
        <text>DNA(n) + a 2'-deoxyribonucleoside 5'-triphosphate = DNA(n+1) + diphosphate</text>
        <dbReference type="Rhea" id="RHEA:22508"/>
        <dbReference type="Rhea" id="RHEA-COMP:17339"/>
        <dbReference type="Rhea" id="RHEA-COMP:17340"/>
        <dbReference type="ChEBI" id="CHEBI:33019"/>
        <dbReference type="ChEBI" id="CHEBI:61560"/>
        <dbReference type="ChEBI" id="CHEBI:173112"/>
        <dbReference type="EC" id="2.7.7.7"/>
    </reaction>
</comment>
<dbReference type="InterPro" id="IPR050238">
    <property type="entry name" value="DNA_Rep/Repair_Clamp_Loader"/>
</dbReference>
<dbReference type="InterPro" id="IPR027417">
    <property type="entry name" value="P-loop_NTPase"/>
</dbReference>
<dbReference type="NCBIfam" id="TIGR00678">
    <property type="entry name" value="holB"/>
    <property type="match status" value="1"/>
</dbReference>
<evidence type="ECO:0000313" key="4">
    <source>
        <dbReference type="EMBL" id="MBC3767841.1"/>
    </source>
</evidence>
<gene>
    <name evidence="4" type="primary">holB</name>
    <name evidence="4" type="ORF">H8B19_18330</name>
</gene>
<keyword evidence="4" id="KW-0808">Transferase</keyword>
<reference evidence="4" key="2">
    <citation type="submission" date="2020-08" db="EMBL/GenBank/DDBJ databases">
        <authorList>
            <person name="Lai Q."/>
        </authorList>
    </citation>
    <scope>NUCLEOTIDE SEQUENCE</scope>
    <source>
        <strain evidence="4">S27-2</strain>
    </source>
</reference>
<dbReference type="EMBL" id="JACNEP010000027">
    <property type="protein sequence ID" value="MBC3767841.1"/>
    <property type="molecule type" value="Genomic_DNA"/>
</dbReference>
<sequence>MYPWLTSSFNALTVRAIDKKLHHGLILQGIEGIGKAEFADEFALFLLCQQKTAQGACGQCQSCKLNAAGSHPDLFKVEKEKSQIAVDQIREAIGALNKTAQLGGSKVLIVFGADDMNVASSNALLKTLEEPTLDTTILLVTDQPQRLLPTILSRCEKVPLHAPAETDAIDWLQQQGLQDNLLQTLQICAGAPLKAKMLLEAPDNLQYDDFCQQIQRLSKGEVSGLQLANQWQNDAESVVNWLQFWLKQNSTQPQSSMLWQAAQQCIAVKAQLQHTGINKSNLLFSVLERIKPLVTHF</sequence>
<name>A0A8J6M8M6_9ALTE</name>
<keyword evidence="2" id="KW-0239">DNA-directed DNA polymerase</keyword>
<evidence type="ECO:0000256" key="3">
    <source>
        <dbReference type="ARBA" id="ARBA00049244"/>
    </source>
</evidence>
<evidence type="ECO:0000313" key="5">
    <source>
        <dbReference type="Proteomes" id="UP000601768"/>
    </source>
</evidence>
<dbReference type="RefSeq" id="WP_186508528.1">
    <property type="nucleotide sequence ID" value="NZ_JACNEP010000027.1"/>
</dbReference>
<dbReference type="AlphaFoldDB" id="A0A8J6M8M6"/>
<organism evidence="4 5">
    <name type="scientific">Neptunicella marina</name>
    <dbReference type="NCBI Taxonomy" id="2125989"/>
    <lineage>
        <taxon>Bacteria</taxon>
        <taxon>Pseudomonadati</taxon>
        <taxon>Pseudomonadota</taxon>
        <taxon>Gammaproteobacteria</taxon>
        <taxon>Alteromonadales</taxon>
        <taxon>Alteromonadaceae</taxon>
        <taxon>Neptunicella</taxon>
    </lineage>
</organism>
<dbReference type="SUPFAM" id="SSF52540">
    <property type="entry name" value="P-loop containing nucleoside triphosphate hydrolases"/>
    <property type="match status" value="1"/>
</dbReference>
<dbReference type="GO" id="GO:0006261">
    <property type="term" value="P:DNA-templated DNA replication"/>
    <property type="evidence" value="ECO:0007669"/>
    <property type="project" value="TreeGrafter"/>
</dbReference>
<dbReference type="EC" id="2.7.7.7" evidence="1"/>